<dbReference type="AlphaFoldDB" id="U6LA53"/>
<gene>
    <name evidence="2" type="ORF">ETH_00013715</name>
</gene>
<proteinExistence type="predicted"/>
<evidence type="ECO:0000313" key="3">
    <source>
        <dbReference type="Proteomes" id="UP000030747"/>
    </source>
</evidence>
<dbReference type="Proteomes" id="UP000030747">
    <property type="component" value="Unassembled WGS sequence"/>
</dbReference>
<evidence type="ECO:0000256" key="1">
    <source>
        <dbReference type="SAM" id="MobiDB-lite"/>
    </source>
</evidence>
<name>U6LA53_EIMTE</name>
<accession>U6LA53</accession>
<dbReference type="EMBL" id="HG678233">
    <property type="protein sequence ID" value="CDJ45414.1"/>
    <property type="molecule type" value="Genomic_DNA"/>
</dbReference>
<feature type="compositionally biased region" description="Basic and acidic residues" evidence="1">
    <location>
        <begin position="23"/>
        <end position="34"/>
    </location>
</feature>
<reference evidence="2" key="1">
    <citation type="submission" date="2013-10" db="EMBL/GenBank/DDBJ databases">
        <title>Genomic analysis of the causative agents of coccidiosis in chickens.</title>
        <authorList>
            <person name="Reid A.J."/>
            <person name="Blake D."/>
            <person name="Billington K."/>
            <person name="Browne H."/>
            <person name="Dunn M."/>
            <person name="Hung S."/>
            <person name="Kawahara F."/>
            <person name="Miranda-Saavedra D."/>
            <person name="Mourier T."/>
            <person name="Nagra H."/>
            <person name="Otto T.D."/>
            <person name="Rawlings N."/>
            <person name="Sanchez A."/>
            <person name="Sanders M."/>
            <person name="Subramaniam C."/>
            <person name="Tay Y."/>
            <person name="Dear P."/>
            <person name="Doerig C."/>
            <person name="Gruber A."/>
            <person name="Parkinson J."/>
            <person name="Shirley M."/>
            <person name="Wan K.L."/>
            <person name="Berriman M."/>
            <person name="Tomley F."/>
            <person name="Pain A."/>
        </authorList>
    </citation>
    <scope>NUCLEOTIDE SEQUENCE [LARGE SCALE GENOMIC DNA]</scope>
    <source>
        <strain evidence="2">Houghton</strain>
    </source>
</reference>
<feature type="compositionally biased region" description="Polar residues" evidence="1">
    <location>
        <begin position="13"/>
        <end position="22"/>
    </location>
</feature>
<dbReference type="GeneID" id="25251907"/>
<evidence type="ECO:0000313" key="2">
    <source>
        <dbReference type="EMBL" id="CDJ45414.1"/>
    </source>
</evidence>
<feature type="non-terminal residue" evidence="2">
    <location>
        <position position="90"/>
    </location>
</feature>
<dbReference type="VEuPathDB" id="ToxoDB:ETH_00013715"/>
<protein>
    <submittedName>
        <fullName evidence="2">Uncharacterized protein</fullName>
    </submittedName>
</protein>
<dbReference type="VEuPathDB" id="ToxoDB:ETH2_0414800"/>
<reference evidence="2" key="2">
    <citation type="submission" date="2013-10" db="EMBL/GenBank/DDBJ databases">
        <authorList>
            <person name="Aslett M."/>
        </authorList>
    </citation>
    <scope>NUCLEOTIDE SEQUENCE [LARGE SCALE GENOMIC DNA]</scope>
    <source>
        <strain evidence="2">Houghton</strain>
    </source>
</reference>
<organism evidence="2 3">
    <name type="scientific">Eimeria tenella</name>
    <name type="common">Coccidian parasite</name>
    <dbReference type="NCBI Taxonomy" id="5802"/>
    <lineage>
        <taxon>Eukaryota</taxon>
        <taxon>Sar</taxon>
        <taxon>Alveolata</taxon>
        <taxon>Apicomplexa</taxon>
        <taxon>Conoidasida</taxon>
        <taxon>Coccidia</taxon>
        <taxon>Eucoccidiorida</taxon>
        <taxon>Eimeriorina</taxon>
        <taxon>Eimeriidae</taxon>
        <taxon>Eimeria</taxon>
    </lineage>
</organism>
<dbReference type="OrthoDB" id="348401at2759"/>
<sequence length="90" mass="10091">MLPAQLRKAVEAANQTAQQQIKNESENKMTPEEHGRLAELQRQRAHLEMRQLQAQAGLLTSAQAQVAAAGLEWLYDDPKNNADAKERDRA</sequence>
<keyword evidence="3" id="KW-1185">Reference proteome</keyword>
<dbReference type="RefSeq" id="XP_013236160.1">
    <property type="nucleotide sequence ID" value="XM_013380706.1"/>
</dbReference>
<feature type="region of interest" description="Disordered" evidence="1">
    <location>
        <begin position="1"/>
        <end position="34"/>
    </location>
</feature>